<organism evidence="3 4">
    <name type="scientific">Mycolicibacterium insubricum</name>
    <dbReference type="NCBI Taxonomy" id="444597"/>
    <lineage>
        <taxon>Bacteria</taxon>
        <taxon>Bacillati</taxon>
        <taxon>Actinomycetota</taxon>
        <taxon>Actinomycetes</taxon>
        <taxon>Mycobacteriales</taxon>
        <taxon>Mycobacteriaceae</taxon>
        <taxon>Mycolicibacterium</taxon>
    </lineage>
</organism>
<evidence type="ECO:0008006" key="5">
    <source>
        <dbReference type="Google" id="ProtNLM"/>
    </source>
</evidence>
<keyword evidence="2" id="KW-0964">Secreted</keyword>
<dbReference type="STRING" id="444597.BST26_16110"/>
<reference evidence="3 4" key="1">
    <citation type="submission" date="2016-12" db="EMBL/GenBank/DDBJ databases">
        <title>The new phylogeny of genus Mycobacterium.</title>
        <authorList>
            <person name="Tortoli E."/>
            <person name="Trovato A."/>
            <person name="Cirillo D.M."/>
        </authorList>
    </citation>
    <scope>NUCLEOTIDE SEQUENCE [LARGE SCALE GENOMIC DNA]</scope>
    <source>
        <strain evidence="3 4">DSM 45130</strain>
    </source>
</reference>
<dbReference type="GO" id="GO:0016747">
    <property type="term" value="F:acyltransferase activity, transferring groups other than amino-acyl groups"/>
    <property type="evidence" value="ECO:0007669"/>
    <property type="project" value="TreeGrafter"/>
</dbReference>
<dbReference type="PANTHER" id="PTHR48098:SF1">
    <property type="entry name" value="DIACYLGLYCEROL ACYLTRANSFERASE_MYCOLYLTRANSFERASE AG85A"/>
    <property type="match status" value="1"/>
</dbReference>
<evidence type="ECO:0000256" key="1">
    <source>
        <dbReference type="ARBA" id="ARBA00004613"/>
    </source>
</evidence>
<dbReference type="InterPro" id="IPR050583">
    <property type="entry name" value="Mycobacterial_A85_antigen"/>
</dbReference>
<dbReference type="InterPro" id="IPR029058">
    <property type="entry name" value="AB_hydrolase_fold"/>
</dbReference>
<dbReference type="EMBL" id="MVHS01000045">
    <property type="protein sequence ID" value="ORA67132.1"/>
    <property type="molecule type" value="Genomic_DNA"/>
</dbReference>
<dbReference type="Pfam" id="PF00756">
    <property type="entry name" value="Esterase"/>
    <property type="match status" value="1"/>
</dbReference>
<evidence type="ECO:0000313" key="3">
    <source>
        <dbReference type="EMBL" id="ORA67132.1"/>
    </source>
</evidence>
<protein>
    <recommendedName>
        <fullName evidence="5">MPT51/MPB51 antigen</fullName>
    </recommendedName>
</protein>
<dbReference type="OrthoDB" id="4366784at2"/>
<dbReference type="SUPFAM" id="SSF53474">
    <property type="entry name" value="alpha/beta-Hydrolases"/>
    <property type="match status" value="1"/>
</dbReference>
<sequence>MLLVALVAPVPARAAGVEYLSVPSAAMGREIPVAFQAGGPHAVYLLDAFNAGPEVSNWVSEGNAMSVLAHRGVSLVAPAGGGFSMYTDWQGDGSRQWETFLSTELPDWLAANKGLAAGGHGVVGAAQGGTAALTLATFHPGRFRYAGSLSGYLNPSATAVNGALRAGMMQFGGVDTDLMWGIPQAGGWKAHDPYLYVPELVNNRTRLWVSAPATPECSDPAAMVGYCGLAVGTNRDFAAQYRAMGGANGTFTFPASGGHDWGTWAAQLAALAQDLVSTVA</sequence>
<gene>
    <name evidence="3" type="ORF">BST26_16110</name>
</gene>
<evidence type="ECO:0000256" key="2">
    <source>
        <dbReference type="ARBA" id="ARBA00022525"/>
    </source>
</evidence>
<proteinExistence type="predicted"/>
<dbReference type="Proteomes" id="UP000192801">
    <property type="component" value="Unassembled WGS sequence"/>
</dbReference>
<name>A0A1X0D4P1_9MYCO</name>
<keyword evidence="4" id="KW-1185">Reference proteome</keyword>
<dbReference type="GO" id="GO:0005576">
    <property type="term" value="C:extracellular region"/>
    <property type="evidence" value="ECO:0007669"/>
    <property type="project" value="UniProtKB-SubCell"/>
</dbReference>
<evidence type="ECO:0000313" key="4">
    <source>
        <dbReference type="Proteomes" id="UP000192801"/>
    </source>
</evidence>
<dbReference type="InterPro" id="IPR000801">
    <property type="entry name" value="Esterase-like"/>
</dbReference>
<dbReference type="AlphaFoldDB" id="A0A1X0D4P1"/>
<dbReference type="PANTHER" id="PTHR48098">
    <property type="entry name" value="ENTEROCHELIN ESTERASE-RELATED"/>
    <property type="match status" value="1"/>
</dbReference>
<dbReference type="Gene3D" id="3.40.50.1820">
    <property type="entry name" value="alpha/beta hydrolase"/>
    <property type="match status" value="1"/>
</dbReference>
<comment type="subcellular location">
    <subcellularLocation>
        <location evidence="1">Secreted</location>
    </subcellularLocation>
</comment>
<accession>A0A1X0D4P1</accession>
<comment type="caution">
    <text evidence="3">The sequence shown here is derived from an EMBL/GenBank/DDBJ whole genome shotgun (WGS) entry which is preliminary data.</text>
</comment>